<feature type="signal peptide" evidence="8">
    <location>
        <begin position="1"/>
        <end position="22"/>
    </location>
</feature>
<dbReference type="Gene3D" id="2.60.120.260">
    <property type="entry name" value="Galactose-binding domain-like"/>
    <property type="match status" value="2"/>
</dbReference>
<dbReference type="GO" id="GO:0006011">
    <property type="term" value="P:UDP-alpha-D-glucose metabolic process"/>
    <property type="evidence" value="ECO:0007669"/>
    <property type="project" value="InterPro"/>
</dbReference>
<feature type="region of interest" description="Disordered" evidence="6">
    <location>
        <begin position="646"/>
        <end position="665"/>
    </location>
</feature>
<evidence type="ECO:0000256" key="1">
    <source>
        <dbReference type="ARBA" id="ARBA00004162"/>
    </source>
</evidence>
<evidence type="ECO:0000256" key="6">
    <source>
        <dbReference type="SAM" id="MobiDB-lite"/>
    </source>
</evidence>
<dbReference type="GO" id="GO:0005886">
    <property type="term" value="C:plasma membrane"/>
    <property type="evidence" value="ECO:0007669"/>
    <property type="project" value="UniProtKB-SubCell"/>
</dbReference>
<organism evidence="9 10">
    <name type="scientific">Bacillus amyloliquefaciens (strain ATCC 23350 / DSM 7 / BCRC 11601 / CCUG 28519 / NBRC 15535 / NRRL B-14393 / F)</name>
    <dbReference type="NCBI Taxonomy" id="692420"/>
    <lineage>
        <taxon>Bacteria</taxon>
        <taxon>Bacillati</taxon>
        <taxon>Bacillota</taxon>
        <taxon>Bacilli</taxon>
        <taxon>Bacillales</taxon>
        <taxon>Bacillaceae</taxon>
        <taxon>Bacillus</taxon>
        <taxon>Bacillus amyloliquefaciens group</taxon>
    </lineage>
</organism>
<feature type="chain" id="PRO_5040128778" evidence="8">
    <location>
        <begin position="23"/>
        <end position="706"/>
    </location>
</feature>
<name>A0A9P1JEM5_BACAS</name>
<evidence type="ECO:0000313" key="9">
    <source>
        <dbReference type="EMBL" id="CBI41524.1"/>
    </source>
</evidence>
<dbReference type="PANTHER" id="PTHR39083:SF1">
    <property type="entry name" value="CYCLIC DI-GMP-BINDING PROTEIN"/>
    <property type="match status" value="1"/>
</dbReference>
<gene>
    <name evidence="9" type="primary">ydaN</name>
    <name evidence="9" type="ordered locus">BAMF_0398</name>
</gene>
<proteinExistence type="predicted"/>
<comment type="subcellular location">
    <subcellularLocation>
        <location evidence="1">Cell membrane</location>
        <topology evidence="1">Single-pass membrane protein</topology>
    </subcellularLocation>
</comment>
<sequence length="706" mass="75899">MKKAIILITGLLLLMYNGQKAAAQELKTDGSALGKSAGAKEQQALTGDLMTLYGAKDSSELTYQIPAGASDANQSLLIDYEASNLLIAPSSLTIAIDNEPVKSIKLDGSSKRKTVKLNLSKSQSAQGYHNVSLQFYGVLKEGVCVRQDTSGNWIKIYPDSRLMLSEASKSKGADLSHFPYPFAQSGNTGEETDIILPDKPTSAEAEAAVKTEGFLKTADSRLKVSYVKESDAGKISNPSIVIGAGHHWNGKIKQLIERGNIKAEGNKLLLAERVLTAGDKRQPVLFVTAQSDKTLADKIRVITDSAYSGQLSGDSLMIGRLQPAAEKTGNKLTLDDFGAGNVTVGSNKTASEHFFYPAAAAVDKDGQVKLSLTLKTSESVRTKTDSKDVDAERAELNVMVNGQPNAVHLDDLGNKDKDGFYHVTIPIDPKLLRSSRYIDLQFVTSGLKNNNPCIDRDENKWVYIDKSSTLTYPVSGATQKPDFGQWPLPFAGDVKKKTVIVIPDNVNMQTLKELSLVTDSFGNGARQAYTVKTASDMKEADAKGRNVVFIGGLPQIPLLKSNASKLLVPSDRSGAYDVSSFQMLNETTKQIAFTQESPWDSGSGIAVFAPLSGSGAAVTKELISFLDSSSEAATVINETGSKQLFSNHQQIKSDDSSPSADTKNPSAAPNVTYIAVFAALILIAAGLIWLTARRKKRKTGNEKSEE</sequence>
<evidence type="ECO:0000256" key="5">
    <source>
        <dbReference type="ARBA" id="ARBA00023136"/>
    </source>
</evidence>
<dbReference type="RefSeq" id="WP_013351055.1">
    <property type="nucleotide sequence ID" value="NC_014551.1"/>
</dbReference>
<evidence type="ECO:0000256" key="8">
    <source>
        <dbReference type="SAM" id="SignalP"/>
    </source>
</evidence>
<dbReference type="Pfam" id="PF03170">
    <property type="entry name" value="BcsB"/>
    <property type="match status" value="2"/>
</dbReference>
<protein>
    <submittedName>
        <fullName evidence="9">Regulator</fullName>
    </submittedName>
</protein>
<evidence type="ECO:0000256" key="7">
    <source>
        <dbReference type="SAM" id="Phobius"/>
    </source>
</evidence>
<accession>A0A9P1JEM5</accession>
<dbReference type="InterPro" id="IPR018513">
    <property type="entry name" value="Cell_synthase_bac"/>
</dbReference>
<reference evidence="9 10" key="1">
    <citation type="journal article" date="2011" name="Int. J. Syst. Evol. Microbiol.">
        <title>Relationship of Bacillus amyloliquefaciens clades associated with strains DSM 7T and FZB42T: a proposal for Bacillus amyloliquefaciens subsp. amyloliquefaciens subsp. nov. and Bacillus amyloliquefaciens subsp. plantarum subsp. nov. based on complete genome sequence comparisons.</title>
        <authorList>
            <person name="Borriss R."/>
            <person name="Chen X.H."/>
            <person name="Rueckert C."/>
            <person name="Blom J."/>
            <person name="Becker A."/>
            <person name="Baumgarth B."/>
            <person name="Fan B."/>
            <person name="Pukall R."/>
            <person name="Schumann P."/>
            <person name="Sproer C."/>
            <person name="Junge H."/>
            <person name="Vater J."/>
            <person name="Puhler A."/>
            <person name="Klenk H.P."/>
        </authorList>
    </citation>
    <scope>NUCLEOTIDE SEQUENCE [LARGE SCALE GENOMIC DNA]</scope>
    <source>
        <strain evidence="10">DSM 7</strain>
    </source>
</reference>
<dbReference type="KEGG" id="bao:BAMF_0398"/>
<feature type="transmembrane region" description="Helical" evidence="7">
    <location>
        <begin position="671"/>
        <end position="690"/>
    </location>
</feature>
<keyword evidence="2" id="KW-1003">Cell membrane</keyword>
<dbReference type="Proteomes" id="UP000006562">
    <property type="component" value="Chromosome"/>
</dbReference>
<keyword evidence="10" id="KW-1185">Reference proteome</keyword>
<evidence type="ECO:0000256" key="3">
    <source>
        <dbReference type="ARBA" id="ARBA00022692"/>
    </source>
</evidence>
<evidence type="ECO:0000313" key="10">
    <source>
        <dbReference type="Proteomes" id="UP000006562"/>
    </source>
</evidence>
<dbReference type="AlphaFoldDB" id="A0A9P1JEM5"/>
<keyword evidence="8" id="KW-0732">Signal</keyword>
<evidence type="ECO:0000256" key="2">
    <source>
        <dbReference type="ARBA" id="ARBA00022475"/>
    </source>
</evidence>
<reference evidence="10" key="2">
    <citation type="journal article" date="2011" name="J. Biotechnol.">
        <title>Genome sequence of B. amyloliquefaciens type strain DSM7(T) reveals differences to plant-associated B. amyloliquefaciens FZB42.</title>
        <authorList>
            <person name="Ruckert C."/>
            <person name="Blom J."/>
            <person name="Chen X."/>
            <person name="Reva O."/>
            <person name="Borriss R."/>
        </authorList>
    </citation>
    <scope>NUCLEOTIDE SEQUENCE [LARGE SCALE GENOMIC DNA]</scope>
    <source>
        <strain evidence="10">DSM 7</strain>
    </source>
</reference>
<keyword evidence="4 7" id="KW-1133">Transmembrane helix</keyword>
<dbReference type="EMBL" id="FN597644">
    <property type="protein sequence ID" value="CBI41524.1"/>
    <property type="molecule type" value="Genomic_DNA"/>
</dbReference>
<keyword evidence="3 7" id="KW-0812">Transmembrane</keyword>
<evidence type="ECO:0000256" key="4">
    <source>
        <dbReference type="ARBA" id="ARBA00022989"/>
    </source>
</evidence>
<keyword evidence="5 7" id="KW-0472">Membrane</keyword>
<dbReference type="PANTHER" id="PTHR39083">
    <property type="entry name" value="CYCLIC DI-GMP-BINDING PROTEIN"/>
    <property type="match status" value="1"/>
</dbReference>